<dbReference type="GO" id="GO:0004674">
    <property type="term" value="F:protein serine/threonine kinase activity"/>
    <property type="evidence" value="ECO:0007669"/>
    <property type="project" value="TreeGrafter"/>
</dbReference>
<evidence type="ECO:0000313" key="5">
    <source>
        <dbReference type="Proteomes" id="UP000294933"/>
    </source>
</evidence>
<dbReference type="SMART" id="SM00220">
    <property type="entry name" value="S_TKc"/>
    <property type="match status" value="1"/>
</dbReference>
<dbReference type="GO" id="GO:0005524">
    <property type="term" value="F:ATP binding"/>
    <property type="evidence" value="ECO:0007669"/>
    <property type="project" value="UniProtKB-KW"/>
</dbReference>
<dbReference type="PANTHER" id="PTHR24346">
    <property type="entry name" value="MAP/MICROTUBULE AFFINITY-REGULATING KINASE"/>
    <property type="match status" value="1"/>
</dbReference>
<dbReference type="VEuPathDB" id="FungiDB:BD410DRAFT_866712"/>
<dbReference type="Proteomes" id="UP000294933">
    <property type="component" value="Unassembled WGS sequence"/>
</dbReference>
<feature type="domain" description="Protein kinase" evidence="3">
    <location>
        <begin position="1"/>
        <end position="313"/>
    </location>
</feature>
<dbReference type="AlphaFoldDB" id="A0A4Y7Q3H1"/>
<dbReference type="SUPFAM" id="SSF56112">
    <property type="entry name" value="Protein kinase-like (PK-like)"/>
    <property type="match status" value="1"/>
</dbReference>
<accession>A0A4Y7Q3H1</accession>
<proteinExistence type="predicted"/>
<protein>
    <recommendedName>
        <fullName evidence="3">Protein kinase domain-containing protein</fullName>
    </recommendedName>
</protein>
<dbReference type="STRING" id="50990.A0A4Y7Q3H1"/>
<dbReference type="Gene3D" id="1.10.510.10">
    <property type="entry name" value="Transferase(Phosphotransferase) domain 1"/>
    <property type="match status" value="1"/>
</dbReference>
<dbReference type="PANTHER" id="PTHR24346:SF42">
    <property type="entry name" value="SERINE_THREONINE-PROTEIN KINASE SIK3"/>
    <property type="match status" value="1"/>
</dbReference>
<dbReference type="OrthoDB" id="5987198at2759"/>
<evidence type="ECO:0000313" key="4">
    <source>
        <dbReference type="EMBL" id="TDL21682.1"/>
    </source>
</evidence>
<dbReference type="InterPro" id="IPR000719">
    <property type="entry name" value="Prot_kinase_dom"/>
</dbReference>
<gene>
    <name evidence="4" type="ORF">BD410DRAFT_866712</name>
</gene>
<organism evidence="4 5">
    <name type="scientific">Rickenella mellea</name>
    <dbReference type="NCBI Taxonomy" id="50990"/>
    <lineage>
        <taxon>Eukaryota</taxon>
        <taxon>Fungi</taxon>
        <taxon>Dikarya</taxon>
        <taxon>Basidiomycota</taxon>
        <taxon>Agaricomycotina</taxon>
        <taxon>Agaricomycetes</taxon>
        <taxon>Hymenochaetales</taxon>
        <taxon>Rickenellaceae</taxon>
        <taxon>Rickenella</taxon>
    </lineage>
</organism>
<dbReference type="PROSITE" id="PS50011">
    <property type="entry name" value="PROTEIN_KINASE_DOM"/>
    <property type="match status" value="1"/>
</dbReference>
<dbReference type="EMBL" id="ML170179">
    <property type="protein sequence ID" value="TDL21682.1"/>
    <property type="molecule type" value="Genomic_DNA"/>
</dbReference>
<keyword evidence="1" id="KW-0547">Nucleotide-binding</keyword>
<keyword evidence="2" id="KW-0067">ATP-binding</keyword>
<evidence type="ECO:0000256" key="1">
    <source>
        <dbReference type="ARBA" id="ARBA00022741"/>
    </source>
</evidence>
<name>A0A4Y7Q3H1_9AGAM</name>
<dbReference type="GO" id="GO:0005737">
    <property type="term" value="C:cytoplasm"/>
    <property type="evidence" value="ECO:0007669"/>
    <property type="project" value="TreeGrafter"/>
</dbReference>
<keyword evidence="5" id="KW-1185">Reference proteome</keyword>
<evidence type="ECO:0000259" key="3">
    <source>
        <dbReference type="PROSITE" id="PS50011"/>
    </source>
</evidence>
<reference evidence="4 5" key="1">
    <citation type="submission" date="2018-06" db="EMBL/GenBank/DDBJ databases">
        <title>A transcriptomic atlas of mushroom development highlights an independent origin of complex multicellularity.</title>
        <authorList>
            <consortium name="DOE Joint Genome Institute"/>
            <person name="Krizsan K."/>
            <person name="Almasi E."/>
            <person name="Merenyi Z."/>
            <person name="Sahu N."/>
            <person name="Viragh M."/>
            <person name="Koszo T."/>
            <person name="Mondo S."/>
            <person name="Kiss B."/>
            <person name="Balint B."/>
            <person name="Kues U."/>
            <person name="Barry K."/>
            <person name="Hegedus J.C."/>
            <person name="Henrissat B."/>
            <person name="Johnson J."/>
            <person name="Lipzen A."/>
            <person name="Ohm R."/>
            <person name="Nagy I."/>
            <person name="Pangilinan J."/>
            <person name="Yan J."/>
            <person name="Xiong Y."/>
            <person name="Grigoriev I.V."/>
            <person name="Hibbett D.S."/>
            <person name="Nagy L.G."/>
        </authorList>
    </citation>
    <scope>NUCLEOTIDE SEQUENCE [LARGE SCALE GENOMIC DNA]</scope>
    <source>
        <strain evidence="4 5">SZMC22713</strain>
    </source>
</reference>
<evidence type="ECO:0000256" key="2">
    <source>
        <dbReference type="ARBA" id="ARBA00022840"/>
    </source>
</evidence>
<dbReference type="GO" id="GO:0000226">
    <property type="term" value="P:microtubule cytoskeleton organization"/>
    <property type="evidence" value="ECO:0007669"/>
    <property type="project" value="TreeGrafter"/>
</dbReference>
<sequence>MIENGQLEFWDLNMAERWWRDRENMLKEHGYVLRPRYRVGWEPSWFGTEEDALSAEDGIDISSLRDATMDATRVSDGSLVMLKKVSNLTSEIPIALYFSKPELRQHPENHCVPIFDRFPAEAEPNIDIIVMPYLFEINEPRFESVDQVVDFFEQTLDGLVFMHGKNVAHRDCALNNIMHDGIQLYPDGVHPVEVGYNPAFTDYARTLRRDDVPIIKYYFTDFGLSTHFRDPNAPRLVLGSIAADEDVPELSNTNPYDPFRVDIFTLGNVYKKEFLKCYSNLEFLRPLVKEMTRRNPRKRPTAKEARERLRIFLLGIPWYQRVWRLQTARETNEQRIAKDLCFVASYATRRLQGFRGEPEICPSRQAYSLTPREWISGHRFYFGNNSSCL</sequence>
<dbReference type="InterPro" id="IPR011009">
    <property type="entry name" value="Kinase-like_dom_sf"/>
</dbReference>
<dbReference type="GO" id="GO:0035556">
    <property type="term" value="P:intracellular signal transduction"/>
    <property type="evidence" value="ECO:0007669"/>
    <property type="project" value="TreeGrafter"/>
</dbReference>